<protein>
    <submittedName>
        <fullName evidence="2">Cystatin domain-containing protein</fullName>
    </submittedName>
</protein>
<reference evidence="2" key="1">
    <citation type="submission" date="2017-02" db="UniProtKB">
        <authorList>
            <consortium name="WormBaseParasite"/>
        </authorList>
    </citation>
    <scope>IDENTIFICATION</scope>
</reference>
<organism evidence="2">
    <name type="scientific">Haemonchus placei</name>
    <name type="common">Barber's pole worm</name>
    <dbReference type="NCBI Taxonomy" id="6290"/>
    <lineage>
        <taxon>Eukaryota</taxon>
        <taxon>Metazoa</taxon>
        <taxon>Ecdysozoa</taxon>
        <taxon>Nematoda</taxon>
        <taxon>Chromadorea</taxon>
        <taxon>Rhabditida</taxon>
        <taxon>Rhabditina</taxon>
        <taxon>Rhabditomorpha</taxon>
        <taxon>Strongyloidea</taxon>
        <taxon>Trichostrongylidae</taxon>
        <taxon>Haemonchus</taxon>
    </lineage>
</organism>
<evidence type="ECO:0000256" key="1">
    <source>
        <dbReference type="SAM" id="MobiDB-lite"/>
    </source>
</evidence>
<dbReference type="AlphaFoldDB" id="A0A0N4X3B5"/>
<dbReference type="WBParaSite" id="HPLM_0001885701-mRNA-1">
    <property type="protein sequence ID" value="HPLM_0001885701-mRNA-1"/>
    <property type="gene ID" value="HPLM_0001885701"/>
</dbReference>
<dbReference type="InterPro" id="IPR035126">
    <property type="entry name" value="SCVP"/>
</dbReference>
<sequence>LPKGFNPFGFWPTSPSAPPAPKSPETVTAESTIVYYTPWNSTQTQQLKDKYEKTLTPKLEPLGNVKNVHAKDEDSHFALVYTITHTDCSKVKSTLKKYKDENSPTVWKTSTKCS</sequence>
<proteinExistence type="predicted"/>
<name>A0A0N4X3B5_HAEPC</name>
<accession>A0A0N4X3B5</accession>
<dbReference type="Pfam" id="PF17619">
    <property type="entry name" value="SCVP"/>
    <property type="match status" value="1"/>
</dbReference>
<dbReference type="OMA" id="TITHTDC"/>
<evidence type="ECO:0000313" key="2">
    <source>
        <dbReference type="WBParaSite" id="HPLM_0001885701-mRNA-1"/>
    </source>
</evidence>
<feature type="region of interest" description="Disordered" evidence="1">
    <location>
        <begin position="1"/>
        <end position="25"/>
    </location>
</feature>